<dbReference type="OrthoDB" id="49588at2"/>
<name>A0A366HY60_9FIRM</name>
<sequence length="480" mass="57099">MDTITDILLQIEEEHDLLSRKINDFYYWGYIRFSIDSLSRDFKQNNNVMEFMRLKDYLGIFLNCTIYNPLLLKKNRKSIIIINHQRRVKNGSYYECIYTDKLAEILEKDVYIMEFLNKGTHLKPTQTKNLLYMDFVNVFAVIQKHLNKGGNKKIMDQITKEVDFLYKILSSKLDININQSELQNLIAREYYRYHYRKKWLNMILKKLQPKLIIEVVSYEINRMIVNEIAYSKNIPVIELQHGIIGKEHISYNFSMKQKLPFFPTDIFVFSDFWKNTARWPIENESVHVTGFPYIENQIEKYGCTSKNKNTLNILIISQPLYGKVLSELAISLYKELSRYNTEFKIIYKLHPEEYMNWEIAYKELSVNREKIEVVCRNEHSIYHYFNICNIQVGAISTALFEGIAFNLKTYILKTRESEIYMQDLVKSNLALLISNANQMIEDLLQLKNKADIDVDINYFWEKDALTNVLLEIDNILKKYS</sequence>
<reference evidence="1 2" key="1">
    <citation type="submission" date="2018-06" db="EMBL/GenBank/DDBJ databases">
        <title>Genomic Encyclopedia of Type Strains, Phase IV (KMG-IV): sequencing the most valuable type-strain genomes for metagenomic binning, comparative biology and taxonomic classification.</title>
        <authorList>
            <person name="Goeker M."/>
        </authorList>
    </citation>
    <scope>NUCLEOTIDE SEQUENCE [LARGE SCALE GENOMIC DNA]</scope>
    <source>
        <strain evidence="1 2">DSM 22112</strain>
    </source>
</reference>
<dbReference type="AlphaFoldDB" id="A0A366HY60"/>
<dbReference type="Proteomes" id="UP000253490">
    <property type="component" value="Unassembled WGS sequence"/>
</dbReference>
<dbReference type="SUPFAM" id="SSF53756">
    <property type="entry name" value="UDP-Glycosyltransferase/glycogen phosphorylase"/>
    <property type="match status" value="1"/>
</dbReference>
<accession>A0A366HY60</accession>
<protein>
    <recommendedName>
        <fullName evidence="3">Capsular polysaccharide biosynthesis protein</fullName>
    </recommendedName>
</protein>
<evidence type="ECO:0000313" key="2">
    <source>
        <dbReference type="Proteomes" id="UP000253490"/>
    </source>
</evidence>
<proteinExistence type="predicted"/>
<dbReference type="EMBL" id="QNRX01000025">
    <property type="protein sequence ID" value="RBP58083.1"/>
    <property type="molecule type" value="Genomic_DNA"/>
</dbReference>
<evidence type="ECO:0000313" key="1">
    <source>
        <dbReference type="EMBL" id="RBP58083.1"/>
    </source>
</evidence>
<dbReference type="RefSeq" id="WP_113921768.1">
    <property type="nucleotide sequence ID" value="NZ_QNRX01000025.1"/>
</dbReference>
<evidence type="ECO:0008006" key="3">
    <source>
        <dbReference type="Google" id="ProtNLM"/>
    </source>
</evidence>
<comment type="caution">
    <text evidence="1">The sequence shown here is derived from an EMBL/GenBank/DDBJ whole genome shotgun (WGS) entry which is preliminary data.</text>
</comment>
<gene>
    <name evidence="1" type="ORF">DES36_12518</name>
</gene>
<organism evidence="1 2">
    <name type="scientific">Alkalibaculum bacchi</name>
    <dbReference type="NCBI Taxonomy" id="645887"/>
    <lineage>
        <taxon>Bacteria</taxon>
        <taxon>Bacillati</taxon>
        <taxon>Bacillota</taxon>
        <taxon>Clostridia</taxon>
        <taxon>Eubacteriales</taxon>
        <taxon>Eubacteriaceae</taxon>
        <taxon>Alkalibaculum</taxon>
    </lineage>
</organism>
<keyword evidence="2" id="KW-1185">Reference proteome</keyword>